<feature type="compositionally biased region" description="Basic residues" evidence="2">
    <location>
        <begin position="96"/>
        <end position="119"/>
    </location>
</feature>
<feature type="compositionally biased region" description="Low complexity" evidence="2">
    <location>
        <begin position="187"/>
        <end position="207"/>
    </location>
</feature>
<feature type="region of interest" description="Disordered" evidence="2">
    <location>
        <begin position="1"/>
        <end position="134"/>
    </location>
</feature>
<evidence type="ECO:0000313" key="4">
    <source>
        <dbReference type="Proteomes" id="UP001311232"/>
    </source>
</evidence>
<feature type="compositionally biased region" description="Polar residues" evidence="2">
    <location>
        <begin position="1"/>
        <end position="11"/>
    </location>
</feature>
<evidence type="ECO:0008006" key="5">
    <source>
        <dbReference type="Google" id="ProtNLM"/>
    </source>
</evidence>
<dbReference type="PANTHER" id="PTHR15268">
    <property type="entry name" value="THRAP3/BCLAF1"/>
    <property type="match status" value="1"/>
</dbReference>
<feature type="compositionally biased region" description="Basic and acidic residues" evidence="2">
    <location>
        <begin position="864"/>
        <end position="881"/>
    </location>
</feature>
<dbReference type="GO" id="GO:0003712">
    <property type="term" value="F:transcription coregulator activity"/>
    <property type="evidence" value="ECO:0007669"/>
    <property type="project" value="TreeGrafter"/>
</dbReference>
<dbReference type="GO" id="GO:0003677">
    <property type="term" value="F:DNA binding"/>
    <property type="evidence" value="ECO:0007669"/>
    <property type="project" value="TreeGrafter"/>
</dbReference>
<sequence>MAEAVSQSPTDGESGEGGRKHEPTSIKELSLSHPLFFCQHRRPQSSQAHRRVDVTRRYRPTKSRPPHQASPVIAQSPSRPHCVCPSPVSLPPLQHLRSRSRSRKHRYSSRSRSRSHSPFHNREKNYPRAYQNSREFRGYHRGFRRPYNFRGRGRGYFNRGRYHRGGGGYNNNNNNYYFRPNWKNFKQFSQKQQQQQHQQQQQQQFNHSKGRSHNVQKHSGSPLKGQSRHSDRSSSPLSRHSQHSSSSSHSSSPKCRPASLLANQNSKDVKEKQLASKEVQKGGEGDDEPVEHVGLLAGDAREGAGCGKTERTWHSLPDCSSPKKSGPLASTDVNVAQINQTINHSSPTKITNDTRNGSPMVEVASGFSSTRKASNEGLNPMLSSFDFFSTEEYLDGDKTAISIAFKKFLEEHNKKAKSAWESGRIREADDVDNEKGKLNGKASAVIYDMLPKQCREDNECEVSQRTCFKASPFLSAEEDDDEMIIRPPLQSLQKEWQNGDEAKPKSKVTHSAQKLFEKWQKAACAQFGQADLDAMVREMYLSGKQDKSEATTAADLDKRELTGDFKDLSSEMTFKIRKTAQTPSFPGSEPPLRQNSGRELFMVREDKPLMSSRKQQPKCNVRMDFLGDHPISSSDILAEERQLSQDLVLSSKKHQEFRSIFQHVQAAQSQRSPSELFAQHIVAIVHHIKAQHFPSSGMTLNERFTLYQRQAAEKEMKPRKSPEIHRRIDVSPSAFKKHPQLFEAMKSSEDGTYKDGGEKVKGDPMDLRLDIERRKKYSMKERVTGDSQDFDQERSEENFSKYRKMSKKSVRKRSRSSSSSSSSSSKSHKDEGLVHGSFEAKDEIFSRAQLGKREPPRTMGGAQKQEEFKIQIQRRSWDKSSHQGNSSHTDQVKMAVKEKSEDWDPTFSPMSKTYFLHDDRDNEAMWRENQGQGRETLPPGRTRFIIRKATGHAISSKWAFDKEADQDHKVKEINGQTT</sequence>
<protein>
    <recommendedName>
        <fullName evidence="5">Thyroid hormone receptor-associated protein 3</fullName>
    </recommendedName>
</protein>
<feature type="compositionally biased region" description="Basic and acidic residues" evidence="2">
    <location>
        <begin position="791"/>
        <end position="800"/>
    </location>
</feature>
<keyword evidence="4" id="KW-1185">Reference proteome</keyword>
<dbReference type="Pfam" id="PF15440">
    <property type="entry name" value="THRAP3_BCLAF1"/>
    <property type="match status" value="1"/>
</dbReference>
<feature type="compositionally biased region" description="Basic residues" evidence="2">
    <location>
        <begin position="801"/>
        <end position="815"/>
    </location>
</feature>
<feature type="compositionally biased region" description="Basic and acidic residues" evidence="2">
    <location>
        <begin position="746"/>
        <end position="767"/>
    </location>
</feature>
<evidence type="ECO:0000313" key="3">
    <source>
        <dbReference type="EMBL" id="KAK5604684.1"/>
    </source>
</evidence>
<dbReference type="InterPro" id="IPR029199">
    <property type="entry name" value="THRAP3_BCLAF1"/>
</dbReference>
<feature type="region of interest" description="Disordered" evidence="2">
    <location>
        <begin position="745"/>
        <end position="767"/>
    </location>
</feature>
<dbReference type="PANTHER" id="PTHR15268:SF16">
    <property type="entry name" value="THYROID HORMONE RECEPTOR-ASSOCIATED PROTEIN 3"/>
    <property type="match status" value="1"/>
</dbReference>
<feature type="compositionally biased region" description="Basic and acidic residues" evidence="2">
    <location>
        <begin position="267"/>
        <end position="284"/>
    </location>
</feature>
<reference evidence="3 4" key="1">
    <citation type="submission" date="2021-06" db="EMBL/GenBank/DDBJ databases">
        <authorList>
            <person name="Palmer J.M."/>
        </authorList>
    </citation>
    <scope>NUCLEOTIDE SEQUENCE [LARGE SCALE GENOMIC DNA]</scope>
    <source>
        <strain evidence="3 4">MEX-2019</strain>
        <tissue evidence="3">Muscle</tissue>
    </source>
</reference>
<dbReference type="Proteomes" id="UP001311232">
    <property type="component" value="Unassembled WGS sequence"/>
</dbReference>
<gene>
    <name evidence="3" type="ORF">CRENBAI_012892</name>
</gene>
<dbReference type="GO" id="GO:0045944">
    <property type="term" value="P:positive regulation of transcription by RNA polymerase II"/>
    <property type="evidence" value="ECO:0007669"/>
    <property type="project" value="TreeGrafter"/>
</dbReference>
<dbReference type="AlphaFoldDB" id="A0AAV9R7D4"/>
<dbReference type="EMBL" id="JAHHUM010002330">
    <property type="protein sequence ID" value="KAK5604684.1"/>
    <property type="molecule type" value="Genomic_DNA"/>
</dbReference>
<organism evidence="3 4">
    <name type="scientific">Crenichthys baileyi</name>
    <name type="common">White River springfish</name>
    <dbReference type="NCBI Taxonomy" id="28760"/>
    <lineage>
        <taxon>Eukaryota</taxon>
        <taxon>Metazoa</taxon>
        <taxon>Chordata</taxon>
        <taxon>Craniata</taxon>
        <taxon>Vertebrata</taxon>
        <taxon>Euteleostomi</taxon>
        <taxon>Actinopterygii</taxon>
        <taxon>Neopterygii</taxon>
        <taxon>Teleostei</taxon>
        <taxon>Neoteleostei</taxon>
        <taxon>Acanthomorphata</taxon>
        <taxon>Ovalentaria</taxon>
        <taxon>Atherinomorphae</taxon>
        <taxon>Cyprinodontiformes</taxon>
        <taxon>Goodeidae</taxon>
        <taxon>Crenichthys</taxon>
    </lineage>
</organism>
<feature type="compositionally biased region" description="Low complexity" evidence="2">
    <location>
        <begin position="233"/>
        <end position="252"/>
    </location>
</feature>
<feature type="region of interest" description="Disordered" evidence="2">
    <location>
        <begin position="779"/>
        <end position="908"/>
    </location>
</feature>
<comment type="caution">
    <text evidence="3">The sequence shown here is derived from an EMBL/GenBank/DDBJ whole genome shotgun (WGS) entry which is preliminary data.</text>
</comment>
<dbReference type="GO" id="GO:0016592">
    <property type="term" value="C:mediator complex"/>
    <property type="evidence" value="ECO:0007669"/>
    <property type="project" value="TreeGrafter"/>
</dbReference>
<feature type="compositionally biased region" description="Basic and acidic residues" evidence="2">
    <location>
        <begin position="16"/>
        <end position="25"/>
    </location>
</feature>
<name>A0AAV9R7D4_9TELE</name>
<feature type="compositionally biased region" description="Low complexity" evidence="2">
    <location>
        <begin position="816"/>
        <end position="825"/>
    </location>
</feature>
<accession>A0AAV9R7D4</accession>
<proteinExistence type="inferred from homology"/>
<comment type="similarity">
    <text evidence="1">Belongs to the BCLAF1/THRAP3 family.</text>
</comment>
<evidence type="ECO:0000256" key="1">
    <source>
        <dbReference type="ARBA" id="ARBA00006481"/>
    </source>
</evidence>
<feature type="compositionally biased region" description="Basic and acidic residues" evidence="2">
    <location>
        <begin position="827"/>
        <end position="856"/>
    </location>
</feature>
<evidence type="ECO:0000256" key="2">
    <source>
        <dbReference type="SAM" id="MobiDB-lite"/>
    </source>
</evidence>
<feature type="region of interest" description="Disordered" evidence="2">
    <location>
        <begin position="187"/>
        <end position="327"/>
    </location>
</feature>